<sequence length="140" mass="15381">MASLRITPCGVAVLIVICFIGVAQSALVGGWHRQSVGDNAMFEELAHFAISRQVGDREYFDTVLELVDVETQVVAGTNYRIKFKVGESTCRVTETYTKEACVPQSRETVKDTCTAVIYDVPWLNERSVSSFTCEGSSTST</sequence>
<feature type="signal peptide" evidence="7">
    <location>
        <begin position="1"/>
        <end position="25"/>
    </location>
</feature>
<gene>
    <name evidence="9" type="primary">Cys2b</name>
</gene>
<reference evidence="10" key="2">
    <citation type="submission" date="2022-08" db="EMBL/GenBank/DDBJ databases">
        <authorList>
            <person name="Ali A."/>
            <person name="Zeb I."/>
        </authorList>
    </citation>
    <scope>NUCLEOTIDE SEQUENCE</scope>
</reference>
<evidence type="ECO:0000256" key="6">
    <source>
        <dbReference type="ARBA" id="ARBA00022729"/>
    </source>
</evidence>
<organism evidence="9">
    <name type="scientific">Rhipicephalus microplus</name>
    <name type="common">Cattle tick</name>
    <name type="synonym">Boophilus microplus</name>
    <dbReference type="NCBI Taxonomy" id="6941"/>
    <lineage>
        <taxon>Eukaryota</taxon>
        <taxon>Metazoa</taxon>
        <taxon>Ecdysozoa</taxon>
        <taxon>Arthropoda</taxon>
        <taxon>Chelicerata</taxon>
        <taxon>Arachnida</taxon>
        <taxon>Acari</taxon>
        <taxon>Parasitiformes</taxon>
        <taxon>Ixodida</taxon>
        <taxon>Ixodoidea</taxon>
        <taxon>Ixodidae</taxon>
        <taxon>Rhipicephalinae</taxon>
        <taxon>Rhipicephalus</taxon>
        <taxon>Boophilus</taxon>
    </lineage>
</organism>
<dbReference type="PANTHER" id="PTHR46186">
    <property type="entry name" value="CYSTATIN"/>
    <property type="match status" value="1"/>
</dbReference>
<reference evidence="9" key="1">
    <citation type="submission" date="2014-09" db="EMBL/GenBank/DDBJ databases">
        <title>Cloning and characterization of Rhipicephalus (Boophilus) microplus cystatins from India.</title>
        <authorList>
            <person name="Shakya M."/>
            <person name="Nagar G."/>
            <person name="Gupta S."/>
            <person name="Ghosh S."/>
        </authorList>
    </citation>
    <scope>NUCLEOTIDE SEQUENCE</scope>
    <source>
        <strain evidence="9">IVRI-I</strain>
    </source>
</reference>
<dbReference type="SUPFAM" id="SSF54403">
    <property type="entry name" value="Cystatin/monellin"/>
    <property type="match status" value="1"/>
</dbReference>
<dbReference type="MEROPS" id="I25.049"/>
<evidence type="ECO:0000313" key="10">
    <source>
        <dbReference type="EMBL" id="WGD18131.1"/>
    </source>
</evidence>
<evidence type="ECO:0000256" key="3">
    <source>
        <dbReference type="ARBA" id="ARBA00022525"/>
    </source>
</evidence>
<evidence type="ECO:0000256" key="7">
    <source>
        <dbReference type="SAM" id="SignalP"/>
    </source>
</evidence>
<dbReference type="EMBL" id="OP219720">
    <property type="protein sequence ID" value="WGD18131.1"/>
    <property type="molecule type" value="mRNA"/>
</dbReference>
<dbReference type="GO" id="GO:0031982">
    <property type="term" value="C:vesicle"/>
    <property type="evidence" value="ECO:0007669"/>
    <property type="project" value="TreeGrafter"/>
</dbReference>
<dbReference type="GO" id="GO:0004869">
    <property type="term" value="F:cysteine-type endopeptidase inhibitor activity"/>
    <property type="evidence" value="ECO:0007669"/>
    <property type="project" value="UniProtKB-KW"/>
</dbReference>
<dbReference type="OrthoDB" id="6481726at2759"/>
<dbReference type="Pfam" id="PF00031">
    <property type="entry name" value="Cystatin"/>
    <property type="match status" value="1"/>
</dbReference>
<evidence type="ECO:0000313" key="9">
    <source>
        <dbReference type="EMBL" id="AIY34385.1"/>
    </source>
</evidence>
<evidence type="ECO:0000256" key="2">
    <source>
        <dbReference type="ARBA" id="ARBA00009403"/>
    </source>
</evidence>
<dbReference type="InterPro" id="IPR018073">
    <property type="entry name" value="Prot_inh_cystat_CS"/>
</dbReference>
<dbReference type="EMBL" id="KM588294">
    <property type="protein sequence ID" value="AIY34385.1"/>
    <property type="molecule type" value="mRNA"/>
</dbReference>
<dbReference type="AlphaFoldDB" id="A0A0A1ESL2"/>
<evidence type="ECO:0000256" key="1">
    <source>
        <dbReference type="ARBA" id="ARBA00004613"/>
    </source>
</evidence>
<comment type="subcellular location">
    <subcellularLocation>
        <location evidence="1">Secreted</location>
    </subcellularLocation>
</comment>
<dbReference type="VEuPathDB" id="VectorBase:LOC119167643"/>
<keyword evidence="5" id="KW-0789">Thiol protease inhibitor</keyword>
<dbReference type="SMART" id="SM00043">
    <property type="entry name" value="CY"/>
    <property type="match status" value="1"/>
</dbReference>
<keyword evidence="3" id="KW-0964">Secreted</keyword>
<dbReference type="SMR" id="A0A0A1ESL2"/>
<dbReference type="CDD" id="cd00042">
    <property type="entry name" value="CY"/>
    <property type="match status" value="1"/>
</dbReference>
<dbReference type="GO" id="GO:0005737">
    <property type="term" value="C:cytoplasm"/>
    <property type="evidence" value="ECO:0007669"/>
    <property type="project" value="TreeGrafter"/>
</dbReference>
<dbReference type="InterPro" id="IPR046350">
    <property type="entry name" value="Cystatin_sf"/>
</dbReference>
<keyword evidence="6 7" id="KW-0732">Signal</keyword>
<dbReference type="Gene3D" id="3.10.450.10">
    <property type="match status" value="1"/>
</dbReference>
<name>A0A0A1ESL2_RHIMP</name>
<dbReference type="PANTHER" id="PTHR46186:SF2">
    <property type="entry name" value="CYSTATIN"/>
    <property type="match status" value="1"/>
</dbReference>
<keyword evidence="4" id="KW-0646">Protease inhibitor</keyword>
<comment type="similarity">
    <text evidence="2">Belongs to the cystatin family.</text>
</comment>
<evidence type="ECO:0000256" key="4">
    <source>
        <dbReference type="ARBA" id="ARBA00022690"/>
    </source>
</evidence>
<feature type="chain" id="PRO_5018736498" evidence="7">
    <location>
        <begin position="26"/>
        <end position="140"/>
    </location>
</feature>
<dbReference type="GO" id="GO:0005615">
    <property type="term" value="C:extracellular space"/>
    <property type="evidence" value="ECO:0007669"/>
    <property type="project" value="TreeGrafter"/>
</dbReference>
<feature type="domain" description="Cystatin" evidence="8">
    <location>
        <begin position="26"/>
        <end position="134"/>
    </location>
</feature>
<accession>A0A0A1ESL2</accession>
<dbReference type="PROSITE" id="PS00287">
    <property type="entry name" value="CYSTATIN"/>
    <property type="match status" value="1"/>
</dbReference>
<proteinExistence type="evidence at transcript level"/>
<dbReference type="InterPro" id="IPR000010">
    <property type="entry name" value="Cystatin_dom"/>
</dbReference>
<evidence type="ECO:0000259" key="8">
    <source>
        <dbReference type="SMART" id="SM00043"/>
    </source>
</evidence>
<protein>
    <submittedName>
        <fullName evidence="9">Cystatin 2b</fullName>
    </submittedName>
</protein>
<evidence type="ECO:0000256" key="5">
    <source>
        <dbReference type="ARBA" id="ARBA00022704"/>
    </source>
</evidence>